<sequence>MKLSLKFSVAATKSWKVKPSLGGKQMSST</sequence>
<dbReference type="EMBL" id="GGEC01083797">
    <property type="protein sequence ID" value="MBX64281.1"/>
    <property type="molecule type" value="Transcribed_RNA"/>
</dbReference>
<protein>
    <submittedName>
        <fullName evidence="1">Uncharacterized protein</fullName>
    </submittedName>
</protein>
<dbReference type="AlphaFoldDB" id="A0A2P2QBB5"/>
<reference evidence="1" key="1">
    <citation type="submission" date="2018-02" db="EMBL/GenBank/DDBJ databases">
        <title>Rhizophora mucronata_Transcriptome.</title>
        <authorList>
            <person name="Meera S.P."/>
            <person name="Sreeshan A."/>
            <person name="Augustine A."/>
        </authorList>
    </citation>
    <scope>NUCLEOTIDE SEQUENCE</scope>
    <source>
        <tissue evidence="1">Leaf</tissue>
    </source>
</reference>
<evidence type="ECO:0000313" key="1">
    <source>
        <dbReference type="EMBL" id="MBX64281.1"/>
    </source>
</evidence>
<accession>A0A2P2QBB5</accession>
<proteinExistence type="predicted"/>
<name>A0A2P2QBB5_RHIMU</name>
<organism evidence="1">
    <name type="scientific">Rhizophora mucronata</name>
    <name type="common">Asiatic mangrove</name>
    <dbReference type="NCBI Taxonomy" id="61149"/>
    <lineage>
        <taxon>Eukaryota</taxon>
        <taxon>Viridiplantae</taxon>
        <taxon>Streptophyta</taxon>
        <taxon>Embryophyta</taxon>
        <taxon>Tracheophyta</taxon>
        <taxon>Spermatophyta</taxon>
        <taxon>Magnoliopsida</taxon>
        <taxon>eudicotyledons</taxon>
        <taxon>Gunneridae</taxon>
        <taxon>Pentapetalae</taxon>
        <taxon>rosids</taxon>
        <taxon>fabids</taxon>
        <taxon>Malpighiales</taxon>
        <taxon>Rhizophoraceae</taxon>
        <taxon>Rhizophora</taxon>
    </lineage>
</organism>